<proteinExistence type="predicted"/>
<organism evidence="2 3">
    <name type="scientific">Nitrobacter hamburgensis (strain DSM 10229 / NCIMB 13809 / X14)</name>
    <dbReference type="NCBI Taxonomy" id="323097"/>
    <lineage>
        <taxon>Bacteria</taxon>
        <taxon>Pseudomonadati</taxon>
        <taxon>Pseudomonadota</taxon>
        <taxon>Alphaproteobacteria</taxon>
        <taxon>Hyphomicrobiales</taxon>
        <taxon>Nitrobacteraceae</taxon>
        <taxon>Nitrobacter</taxon>
    </lineage>
</organism>
<dbReference type="KEGG" id="nha:Nham_0182"/>
<dbReference type="HOGENOM" id="CLU_2808072_0_0_5"/>
<reference evidence="2 3" key="1">
    <citation type="submission" date="2006-03" db="EMBL/GenBank/DDBJ databases">
        <title>Complete sequence of chromosome of Nitrobacter hamburgensis X14.</title>
        <authorList>
            <consortium name="US DOE Joint Genome Institute"/>
            <person name="Copeland A."/>
            <person name="Lucas S."/>
            <person name="Lapidus A."/>
            <person name="Barry K."/>
            <person name="Detter J.C."/>
            <person name="Glavina del Rio T."/>
            <person name="Hammon N."/>
            <person name="Israni S."/>
            <person name="Dalin E."/>
            <person name="Tice H."/>
            <person name="Pitluck S."/>
            <person name="Chain P."/>
            <person name="Malfatti S."/>
            <person name="Shin M."/>
            <person name="Vergez L."/>
            <person name="Schmutz J."/>
            <person name="Larimer F."/>
            <person name="Land M."/>
            <person name="Hauser L."/>
            <person name="Kyrpides N."/>
            <person name="Ivanova N."/>
            <person name="Ward B."/>
            <person name="Arp D."/>
            <person name="Klotz M."/>
            <person name="Stein L."/>
            <person name="O'Mullan G."/>
            <person name="Starkenburg S."/>
            <person name="Sayavedra L."/>
            <person name="Poret-Peterson A.T."/>
            <person name="Gentry M.E."/>
            <person name="Bruce D."/>
            <person name="Richardson P."/>
        </authorList>
    </citation>
    <scope>NUCLEOTIDE SEQUENCE [LARGE SCALE GENOMIC DNA]</scope>
    <source>
        <strain evidence="3">DSM 10229 / NCIMB 13809 / X14</strain>
    </source>
</reference>
<keyword evidence="3" id="KW-1185">Reference proteome</keyword>
<dbReference type="AlphaFoldDB" id="Q1QRR4"/>
<dbReference type="Proteomes" id="UP000001953">
    <property type="component" value="Chromosome"/>
</dbReference>
<gene>
    <name evidence="2" type="ordered locus">Nham_0182</name>
</gene>
<accession>Q1QRR4</accession>
<evidence type="ECO:0000256" key="1">
    <source>
        <dbReference type="SAM" id="MobiDB-lite"/>
    </source>
</evidence>
<evidence type="ECO:0000313" key="3">
    <source>
        <dbReference type="Proteomes" id="UP000001953"/>
    </source>
</evidence>
<protein>
    <submittedName>
        <fullName evidence="2">Uncharacterized protein</fullName>
    </submittedName>
</protein>
<name>Q1QRR4_NITHX</name>
<feature type="compositionally biased region" description="Basic and acidic residues" evidence="1">
    <location>
        <begin position="50"/>
        <end position="60"/>
    </location>
</feature>
<evidence type="ECO:0000313" key="2">
    <source>
        <dbReference type="EMBL" id="ABE61083.1"/>
    </source>
</evidence>
<sequence length="67" mass="7347">MFPVEAARKIGDGSTDTIIGHLPKFVLGMSHSSDGIGVIARPTEAQPPDRPGRHQRDSYRRALIIPR</sequence>
<dbReference type="EMBL" id="CP000319">
    <property type="protein sequence ID" value="ABE61083.1"/>
    <property type="molecule type" value="Genomic_DNA"/>
</dbReference>
<feature type="region of interest" description="Disordered" evidence="1">
    <location>
        <begin position="39"/>
        <end position="67"/>
    </location>
</feature>